<dbReference type="OrthoDB" id="10646892at2759"/>
<keyword evidence="2" id="KW-1185">Reference proteome</keyword>
<accession>A0A5B0R2S1</accession>
<dbReference type="AlphaFoldDB" id="A0A5B0R2S1"/>
<organism evidence="1 2">
    <name type="scientific">Puccinia graminis f. sp. tritici</name>
    <dbReference type="NCBI Taxonomy" id="56615"/>
    <lineage>
        <taxon>Eukaryota</taxon>
        <taxon>Fungi</taxon>
        <taxon>Dikarya</taxon>
        <taxon>Basidiomycota</taxon>
        <taxon>Pucciniomycotina</taxon>
        <taxon>Pucciniomycetes</taxon>
        <taxon>Pucciniales</taxon>
        <taxon>Pucciniaceae</taxon>
        <taxon>Puccinia</taxon>
    </lineage>
</organism>
<comment type="caution">
    <text evidence="1">The sequence shown here is derived from an EMBL/GenBank/DDBJ whole genome shotgun (WGS) entry which is preliminary data.</text>
</comment>
<evidence type="ECO:0000313" key="1">
    <source>
        <dbReference type="EMBL" id="KAA1119593.1"/>
    </source>
</evidence>
<sequence>MAEYAPHPGFSKEINRASASMENIQHPKFPRISFDKSIFIAEDGQGEKQTYHDLILGIIEKYGRDGKLVLKPNEFWDVSKSTKKNRTQKSAKKEPSVSRVNKYRIGFLRDKQKYFYTVVDTWYNYWKDQTGNDFRIKYRERIQLPILQDSFPVFLFHAEMIITIFYPETKQIEYKEYLESAFEFHANLAKKYLDEDHEVAIETDTRVAKKSKFYGMDRYGQLIVWMFLDPWIKEFFPEIWSVMSRYSRRINTNSKGVIETFFSFSIKKLTEIYEKFYGKFNLIESEP</sequence>
<gene>
    <name evidence="1" type="ORF">PGT21_029814</name>
</gene>
<evidence type="ECO:0000313" key="2">
    <source>
        <dbReference type="Proteomes" id="UP000324748"/>
    </source>
</evidence>
<dbReference type="Proteomes" id="UP000324748">
    <property type="component" value="Unassembled WGS sequence"/>
</dbReference>
<proteinExistence type="predicted"/>
<protein>
    <submittedName>
        <fullName evidence="1">Uncharacterized protein</fullName>
    </submittedName>
</protein>
<name>A0A5B0R2S1_PUCGR</name>
<reference evidence="1 2" key="1">
    <citation type="submission" date="2019-05" db="EMBL/GenBank/DDBJ databases">
        <title>Emergence of the Ug99 lineage of the wheat stem rust pathogen through somatic hybridization.</title>
        <authorList>
            <person name="Li F."/>
            <person name="Upadhyaya N.M."/>
            <person name="Sperschneider J."/>
            <person name="Matny O."/>
            <person name="Nguyen-Phuc H."/>
            <person name="Mago R."/>
            <person name="Raley C."/>
            <person name="Miller M.E."/>
            <person name="Silverstein K.A.T."/>
            <person name="Henningsen E."/>
            <person name="Hirsch C.D."/>
            <person name="Visser B."/>
            <person name="Pretorius Z.A."/>
            <person name="Steffenson B.J."/>
            <person name="Schwessinger B."/>
            <person name="Dodds P.N."/>
            <person name="Figueroa M."/>
        </authorList>
    </citation>
    <scope>NUCLEOTIDE SEQUENCE [LARGE SCALE GENOMIC DNA]</scope>
    <source>
        <strain evidence="1">21-0</strain>
    </source>
</reference>
<dbReference type="EMBL" id="VSWC01000001">
    <property type="protein sequence ID" value="KAA1119593.1"/>
    <property type="molecule type" value="Genomic_DNA"/>
</dbReference>